<feature type="transmembrane region" description="Helical" evidence="1">
    <location>
        <begin position="6"/>
        <end position="23"/>
    </location>
</feature>
<evidence type="ECO:0000256" key="1">
    <source>
        <dbReference type="SAM" id="Phobius"/>
    </source>
</evidence>
<sequence length="57" mass="6682">MSNVYTKTNIFLLSVIFILWILLQIALDMSIFKNPLNYCIAFIILFFTIQYAKSSRS</sequence>
<name>A0ABU1ITA5_9BACL</name>
<comment type="caution">
    <text evidence="2">The sequence shown here is derived from an EMBL/GenBank/DDBJ whole genome shotgun (WGS) entry which is preliminary data.</text>
</comment>
<keyword evidence="1" id="KW-0472">Membrane</keyword>
<gene>
    <name evidence="2" type="ORF">JOC58_000369</name>
</gene>
<reference evidence="2 3" key="1">
    <citation type="submission" date="2023-07" db="EMBL/GenBank/DDBJ databases">
        <title>Genomic Encyclopedia of Type Strains, Phase IV (KMG-IV): sequencing the most valuable type-strain genomes for metagenomic binning, comparative biology and taxonomic classification.</title>
        <authorList>
            <person name="Goeker M."/>
        </authorList>
    </citation>
    <scope>NUCLEOTIDE SEQUENCE [LARGE SCALE GENOMIC DNA]</scope>
    <source>
        <strain evidence="2 3">DSM 22170</strain>
    </source>
</reference>
<proteinExistence type="predicted"/>
<evidence type="ECO:0000313" key="2">
    <source>
        <dbReference type="EMBL" id="MDR6242485.1"/>
    </source>
</evidence>
<dbReference type="Proteomes" id="UP001185028">
    <property type="component" value="Unassembled WGS sequence"/>
</dbReference>
<protein>
    <submittedName>
        <fullName evidence="2">Uncharacterized protein</fullName>
    </submittedName>
</protein>
<keyword evidence="1" id="KW-0812">Transmembrane</keyword>
<keyword evidence="3" id="KW-1185">Reference proteome</keyword>
<organism evidence="2 3">
    <name type="scientific">Paenibacillus hunanensis</name>
    <dbReference type="NCBI Taxonomy" id="539262"/>
    <lineage>
        <taxon>Bacteria</taxon>
        <taxon>Bacillati</taxon>
        <taxon>Bacillota</taxon>
        <taxon>Bacilli</taxon>
        <taxon>Bacillales</taxon>
        <taxon>Paenibacillaceae</taxon>
        <taxon>Paenibacillus</taxon>
    </lineage>
</organism>
<keyword evidence="1" id="KW-1133">Transmembrane helix</keyword>
<evidence type="ECO:0000313" key="3">
    <source>
        <dbReference type="Proteomes" id="UP001185028"/>
    </source>
</evidence>
<feature type="transmembrane region" description="Helical" evidence="1">
    <location>
        <begin position="35"/>
        <end position="52"/>
    </location>
</feature>
<accession>A0ABU1ITA5</accession>
<dbReference type="EMBL" id="JAVDQH010000001">
    <property type="protein sequence ID" value="MDR6242485.1"/>
    <property type="molecule type" value="Genomic_DNA"/>
</dbReference>